<dbReference type="AlphaFoldDB" id="A0A164ZMP3"/>
<feature type="compositionally biased region" description="Polar residues" evidence="1">
    <location>
        <begin position="148"/>
        <end position="159"/>
    </location>
</feature>
<feature type="compositionally biased region" description="Pro residues" evidence="1">
    <location>
        <begin position="93"/>
        <end position="116"/>
    </location>
</feature>
<keyword evidence="2" id="KW-0812">Transmembrane</keyword>
<dbReference type="EMBL" id="KV407467">
    <property type="protein sequence ID" value="KZF19286.1"/>
    <property type="molecule type" value="Genomic_DNA"/>
</dbReference>
<accession>A0A164ZMP3</accession>
<evidence type="ECO:0000313" key="4">
    <source>
        <dbReference type="Proteomes" id="UP000076632"/>
    </source>
</evidence>
<feature type="region of interest" description="Disordered" evidence="1">
    <location>
        <begin position="1"/>
        <end position="50"/>
    </location>
</feature>
<evidence type="ECO:0000256" key="1">
    <source>
        <dbReference type="SAM" id="MobiDB-lite"/>
    </source>
</evidence>
<feature type="compositionally biased region" description="Basic residues" evidence="1">
    <location>
        <begin position="117"/>
        <end position="126"/>
    </location>
</feature>
<evidence type="ECO:0000256" key="2">
    <source>
        <dbReference type="SAM" id="Phobius"/>
    </source>
</evidence>
<proteinExistence type="predicted"/>
<feature type="compositionally biased region" description="Low complexity" evidence="1">
    <location>
        <begin position="23"/>
        <end position="34"/>
    </location>
</feature>
<dbReference type="GeneID" id="28901785"/>
<name>A0A164ZMP3_XYLHT</name>
<organism evidence="3 4">
    <name type="scientific">Xylona heveae (strain CBS 132557 / TC161)</name>
    <dbReference type="NCBI Taxonomy" id="1328760"/>
    <lineage>
        <taxon>Eukaryota</taxon>
        <taxon>Fungi</taxon>
        <taxon>Dikarya</taxon>
        <taxon>Ascomycota</taxon>
        <taxon>Pezizomycotina</taxon>
        <taxon>Xylonomycetes</taxon>
        <taxon>Xylonales</taxon>
        <taxon>Xylonaceae</taxon>
        <taxon>Xylona</taxon>
    </lineage>
</organism>
<dbReference type="InParanoid" id="A0A164ZMP3"/>
<gene>
    <name evidence="3" type="ORF">L228DRAFT_50080</name>
</gene>
<keyword evidence="2" id="KW-0472">Membrane</keyword>
<feature type="region of interest" description="Disordered" evidence="1">
    <location>
        <begin position="83"/>
        <end position="159"/>
    </location>
</feature>
<feature type="transmembrane region" description="Helical" evidence="2">
    <location>
        <begin position="161"/>
        <end position="179"/>
    </location>
</feature>
<keyword evidence="4" id="KW-1185">Reference proteome</keyword>
<reference evidence="3 4" key="1">
    <citation type="journal article" date="2016" name="Fungal Biol.">
        <title>The genome of Xylona heveae provides a window into fungal endophytism.</title>
        <authorList>
            <person name="Gazis R."/>
            <person name="Kuo A."/>
            <person name="Riley R."/>
            <person name="LaButti K."/>
            <person name="Lipzen A."/>
            <person name="Lin J."/>
            <person name="Amirebrahimi M."/>
            <person name="Hesse C.N."/>
            <person name="Spatafora J.W."/>
            <person name="Henrissat B."/>
            <person name="Hainaut M."/>
            <person name="Grigoriev I.V."/>
            <person name="Hibbett D.S."/>
        </authorList>
    </citation>
    <scope>NUCLEOTIDE SEQUENCE [LARGE SCALE GENOMIC DNA]</scope>
    <source>
        <strain evidence="3 4">TC161</strain>
    </source>
</reference>
<keyword evidence="2" id="KW-1133">Transmembrane helix</keyword>
<evidence type="ECO:0000313" key="3">
    <source>
        <dbReference type="EMBL" id="KZF19286.1"/>
    </source>
</evidence>
<protein>
    <submittedName>
        <fullName evidence="3">Uncharacterized protein</fullName>
    </submittedName>
</protein>
<dbReference type="RefSeq" id="XP_018184841.1">
    <property type="nucleotide sequence ID" value="XM_018336648.1"/>
</dbReference>
<sequence>MPSRKRSYDQYIDEVSLSEIQRPRIINNNPSSSSTEAQPTRTSRPRVRQQSVARRVQAVLEIFEGQLSQEFVKEFNRKSVVCPQKKTRKAAASPPPSPTLPPTTAFPPTPRKVPPTPRKRIIKKSTPRPMDYSASKILQALPRDAFTRQPTPQQDANKSSVISSITALVFMGMTTWWAFSR</sequence>
<dbReference type="Proteomes" id="UP000076632">
    <property type="component" value="Unassembled WGS sequence"/>
</dbReference>